<dbReference type="Proteomes" id="UP000054217">
    <property type="component" value="Unassembled WGS sequence"/>
</dbReference>
<dbReference type="AlphaFoldDB" id="A0A0C3JKY6"/>
<dbReference type="STRING" id="870435.A0A0C3JKY6"/>
<protein>
    <recommendedName>
        <fullName evidence="4">CCHC-type domain-containing protein</fullName>
    </recommendedName>
</protein>
<feature type="compositionally biased region" description="Low complexity" evidence="1">
    <location>
        <begin position="230"/>
        <end position="249"/>
    </location>
</feature>
<name>A0A0C3JKY6_PISTI</name>
<dbReference type="OrthoDB" id="2801388at2759"/>
<accession>A0A0C3JKY6</accession>
<evidence type="ECO:0000313" key="3">
    <source>
        <dbReference type="Proteomes" id="UP000054217"/>
    </source>
</evidence>
<evidence type="ECO:0008006" key="4">
    <source>
        <dbReference type="Google" id="ProtNLM"/>
    </source>
</evidence>
<reference evidence="3" key="2">
    <citation type="submission" date="2015-01" db="EMBL/GenBank/DDBJ databases">
        <title>Evolutionary Origins and Diversification of the Mycorrhizal Mutualists.</title>
        <authorList>
            <consortium name="DOE Joint Genome Institute"/>
            <consortium name="Mycorrhizal Genomics Consortium"/>
            <person name="Kohler A."/>
            <person name="Kuo A."/>
            <person name="Nagy L.G."/>
            <person name="Floudas D."/>
            <person name="Copeland A."/>
            <person name="Barry K.W."/>
            <person name="Cichocki N."/>
            <person name="Veneault-Fourrey C."/>
            <person name="LaButti K."/>
            <person name="Lindquist E.A."/>
            <person name="Lipzen A."/>
            <person name="Lundell T."/>
            <person name="Morin E."/>
            <person name="Murat C."/>
            <person name="Riley R."/>
            <person name="Ohm R."/>
            <person name="Sun H."/>
            <person name="Tunlid A."/>
            <person name="Henrissat B."/>
            <person name="Grigoriev I.V."/>
            <person name="Hibbett D.S."/>
            <person name="Martin F."/>
        </authorList>
    </citation>
    <scope>NUCLEOTIDE SEQUENCE [LARGE SCALE GENOMIC DNA]</scope>
    <source>
        <strain evidence="3">Marx 270</strain>
    </source>
</reference>
<evidence type="ECO:0000256" key="1">
    <source>
        <dbReference type="SAM" id="MobiDB-lite"/>
    </source>
</evidence>
<dbReference type="EMBL" id="KN832018">
    <property type="protein sequence ID" value="KIN98231.1"/>
    <property type="molecule type" value="Genomic_DNA"/>
</dbReference>
<proteinExistence type="predicted"/>
<keyword evidence="3" id="KW-1185">Reference proteome</keyword>
<evidence type="ECO:0000313" key="2">
    <source>
        <dbReference type="EMBL" id="KIN98231.1"/>
    </source>
</evidence>
<feature type="region of interest" description="Disordered" evidence="1">
    <location>
        <begin position="1"/>
        <end position="37"/>
    </location>
</feature>
<dbReference type="InParanoid" id="A0A0C3JKY6"/>
<organism evidence="2 3">
    <name type="scientific">Pisolithus tinctorius Marx 270</name>
    <dbReference type="NCBI Taxonomy" id="870435"/>
    <lineage>
        <taxon>Eukaryota</taxon>
        <taxon>Fungi</taxon>
        <taxon>Dikarya</taxon>
        <taxon>Basidiomycota</taxon>
        <taxon>Agaricomycotina</taxon>
        <taxon>Agaricomycetes</taxon>
        <taxon>Agaricomycetidae</taxon>
        <taxon>Boletales</taxon>
        <taxon>Sclerodermatineae</taxon>
        <taxon>Pisolithaceae</taxon>
        <taxon>Pisolithus</taxon>
    </lineage>
</organism>
<dbReference type="HOGENOM" id="CLU_083086_0_0_1"/>
<feature type="compositionally biased region" description="Polar residues" evidence="1">
    <location>
        <begin position="23"/>
        <end position="33"/>
    </location>
</feature>
<feature type="compositionally biased region" description="Polar residues" evidence="1">
    <location>
        <begin position="116"/>
        <end position="130"/>
    </location>
</feature>
<reference evidence="2 3" key="1">
    <citation type="submission" date="2014-04" db="EMBL/GenBank/DDBJ databases">
        <authorList>
            <consortium name="DOE Joint Genome Institute"/>
            <person name="Kuo A."/>
            <person name="Kohler A."/>
            <person name="Costa M.D."/>
            <person name="Nagy L.G."/>
            <person name="Floudas D."/>
            <person name="Copeland A."/>
            <person name="Barry K.W."/>
            <person name="Cichocki N."/>
            <person name="Veneault-Fourrey C."/>
            <person name="LaButti K."/>
            <person name="Lindquist E.A."/>
            <person name="Lipzen A."/>
            <person name="Lundell T."/>
            <person name="Morin E."/>
            <person name="Murat C."/>
            <person name="Sun H."/>
            <person name="Tunlid A."/>
            <person name="Henrissat B."/>
            <person name="Grigoriev I.V."/>
            <person name="Hibbett D.S."/>
            <person name="Martin F."/>
            <person name="Nordberg H.P."/>
            <person name="Cantor M.N."/>
            <person name="Hua S.X."/>
        </authorList>
    </citation>
    <scope>NUCLEOTIDE SEQUENCE [LARGE SCALE GENOMIC DNA]</scope>
    <source>
        <strain evidence="2 3">Marx 270</strain>
    </source>
</reference>
<feature type="compositionally biased region" description="Basic residues" evidence="1">
    <location>
        <begin position="265"/>
        <end position="286"/>
    </location>
</feature>
<gene>
    <name evidence="2" type="ORF">M404DRAFT_1005575</name>
</gene>
<feature type="region of interest" description="Disordered" evidence="1">
    <location>
        <begin position="222"/>
        <end position="286"/>
    </location>
</feature>
<sequence>MSTAKEVLRSSGGLWKSSKVDSSRAQPPQASDSRTPRRSYSFCFFCGLSGHIRAGCHSYKSYLASGKCLLINGRVVLPTGLEIPREVAGRTLRDRLDNWSLLTSQLEARTGPSPARSLSPTAAPSRSMFDTPSRVPARMGVVSTRSLPTLQLEPAVPDPPAVPSRRSSAERSRSSPHAQPHGRGRSPSRPCSRSRSQTRTGSYTRSKDDFIPVQSYACGLKQRRARRRSCSYSTSSSPPSSLLSSSSSRSHSRSHSRKVTSYIRSKPKRSRSRSRSRTPRCSRRVC</sequence>
<feature type="region of interest" description="Disordered" evidence="1">
    <location>
        <begin position="106"/>
        <end position="208"/>
    </location>
</feature>